<evidence type="ECO:0000313" key="1">
    <source>
        <dbReference type="EMBL" id="EHK43455.1"/>
    </source>
</evidence>
<protein>
    <submittedName>
        <fullName evidence="1">Uncharacterized protein</fullName>
    </submittedName>
</protein>
<dbReference type="OMA" id="CNIPRIR"/>
<dbReference type="GO" id="GO:0000287">
    <property type="term" value="F:magnesium ion binding"/>
    <property type="evidence" value="ECO:0007669"/>
    <property type="project" value="InterPro"/>
</dbReference>
<dbReference type="OrthoDB" id="15433at2759"/>
<dbReference type="Gene3D" id="3.90.470.20">
    <property type="entry name" value="4'-phosphopantetheinyl transferase domain"/>
    <property type="match status" value="1"/>
</dbReference>
<gene>
    <name evidence="1" type="ORF">TRIATDRAFT_286047</name>
</gene>
<dbReference type="eggNOG" id="ENOG502S2QX">
    <property type="taxonomic scope" value="Eukaryota"/>
</dbReference>
<comment type="caution">
    <text evidence="1">The sequence shown here is derived from an EMBL/GenBank/DDBJ whole genome shotgun (WGS) entry which is preliminary data.</text>
</comment>
<dbReference type="EMBL" id="ABDG02000026">
    <property type="protein sequence ID" value="EHK43455.1"/>
    <property type="molecule type" value="Genomic_DNA"/>
</dbReference>
<name>G9P283_HYPAI</name>
<reference evidence="1 2" key="1">
    <citation type="journal article" date="2011" name="Genome Biol.">
        <title>Comparative genome sequence analysis underscores mycoparasitism as the ancestral life style of Trichoderma.</title>
        <authorList>
            <person name="Kubicek C.P."/>
            <person name="Herrera-Estrella A."/>
            <person name="Seidl-Seiboth V."/>
            <person name="Martinez D.A."/>
            <person name="Druzhinina I.S."/>
            <person name="Thon M."/>
            <person name="Zeilinger S."/>
            <person name="Casas-Flores S."/>
            <person name="Horwitz B.A."/>
            <person name="Mukherjee P.K."/>
            <person name="Mukherjee M."/>
            <person name="Kredics L."/>
            <person name="Alcaraz L.D."/>
            <person name="Aerts A."/>
            <person name="Antal Z."/>
            <person name="Atanasova L."/>
            <person name="Cervantes-Badillo M.G."/>
            <person name="Challacombe J."/>
            <person name="Chertkov O."/>
            <person name="McCluskey K."/>
            <person name="Coulpier F."/>
            <person name="Deshpande N."/>
            <person name="von Doehren H."/>
            <person name="Ebbole D.J."/>
            <person name="Esquivel-Naranjo E.U."/>
            <person name="Fekete E."/>
            <person name="Flipphi M."/>
            <person name="Glaser F."/>
            <person name="Gomez-Rodriguez E.Y."/>
            <person name="Gruber S."/>
            <person name="Han C."/>
            <person name="Henrissat B."/>
            <person name="Hermosa R."/>
            <person name="Hernandez-Onate M."/>
            <person name="Karaffa L."/>
            <person name="Kosti I."/>
            <person name="Le Crom S."/>
            <person name="Lindquist E."/>
            <person name="Lucas S."/>
            <person name="Luebeck M."/>
            <person name="Luebeck P.S."/>
            <person name="Margeot A."/>
            <person name="Metz B."/>
            <person name="Misra M."/>
            <person name="Nevalainen H."/>
            <person name="Omann M."/>
            <person name="Packer N."/>
            <person name="Perrone G."/>
            <person name="Uresti-Rivera E.E."/>
            <person name="Salamov A."/>
            <person name="Schmoll M."/>
            <person name="Seiboth B."/>
            <person name="Shapiro H."/>
            <person name="Sukno S."/>
            <person name="Tamayo-Ramos J.A."/>
            <person name="Tisch D."/>
            <person name="Wiest A."/>
            <person name="Wilkinson H.H."/>
            <person name="Zhang M."/>
            <person name="Coutinho P.M."/>
            <person name="Kenerley C.M."/>
            <person name="Monte E."/>
            <person name="Baker S.E."/>
            <person name="Grigoriev I.V."/>
        </authorList>
    </citation>
    <scope>NUCLEOTIDE SEQUENCE [LARGE SCALE GENOMIC DNA]</scope>
    <source>
        <strain evidence="2">ATCC 20476 / IMI 206040</strain>
    </source>
</reference>
<proteinExistence type="predicted"/>
<evidence type="ECO:0000313" key="2">
    <source>
        <dbReference type="Proteomes" id="UP000005426"/>
    </source>
</evidence>
<organism evidence="1 2">
    <name type="scientific">Hypocrea atroviridis (strain ATCC 20476 / IMI 206040)</name>
    <name type="common">Trichoderma atroviride</name>
    <dbReference type="NCBI Taxonomy" id="452589"/>
    <lineage>
        <taxon>Eukaryota</taxon>
        <taxon>Fungi</taxon>
        <taxon>Dikarya</taxon>
        <taxon>Ascomycota</taxon>
        <taxon>Pezizomycotina</taxon>
        <taxon>Sordariomycetes</taxon>
        <taxon>Hypocreomycetidae</taxon>
        <taxon>Hypocreales</taxon>
        <taxon>Hypocreaceae</taxon>
        <taxon>Trichoderma</taxon>
    </lineage>
</organism>
<dbReference type="AlphaFoldDB" id="G9P283"/>
<dbReference type="Proteomes" id="UP000005426">
    <property type="component" value="Unassembled WGS sequence"/>
</dbReference>
<dbReference type="HOGENOM" id="CLU_089696_4_0_1"/>
<keyword evidence="2" id="KW-1185">Reference proteome</keyword>
<sequence>MDHFFRGAAITASSYHLVHAAAQQMKPLRSFPFPLNIGTDICQISRIYGILKSPRGLRFVNRILSPEEQANKDPRLRCLEDRPIVKPFKADELYPFEKNKGGGGSISEEMARRDPDVWTAAAFVAGRFAAKEAAIKAHSHRRLTFHDVVIERRGRKEERLGSGPPVARIKGEGEADADVSAMISISHDGDYATAVCMAHDPSVGVEEEEDDIVRRWNMGEIC</sequence>
<accession>G9P283</accession>
<dbReference type="InterPro" id="IPR037143">
    <property type="entry name" value="4-PPantetheinyl_Trfase_dom_sf"/>
</dbReference>
<dbReference type="GO" id="GO:0008897">
    <property type="term" value="F:holo-[acyl-carrier-protein] synthase activity"/>
    <property type="evidence" value="ECO:0007669"/>
    <property type="project" value="InterPro"/>
</dbReference>
<dbReference type="SUPFAM" id="SSF56214">
    <property type="entry name" value="4'-phosphopantetheinyl transferase"/>
    <property type="match status" value="1"/>
</dbReference>